<reference evidence="2 3" key="1">
    <citation type="submission" date="2020-05" db="EMBL/GenBank/DDBJ databases">
        <title>Mucilaginibacter mali sp. nov.</title>
        <authorList>
            <person name="Kim H.S."/>
            <person name="Lee K.C."/>
            <person name="Suh M.K."/>
            <person name="Kim J.-S."/>
            <person name="Han K.-I."/>
            <person name="Eom M.K."/>
            <person name="Shin Y.K."/>
            <person name="Lee J.-S."/>
        </authorList>
    </citation>
    <scope>NUCLEOTIDE SEQUENCE [LARGE SCALE GENOMIC DNA]</scope>
    <source>
        <strain evidence="2 3">G2-14</strain>
    </source>
</reference>
<accession>A0A7D4UDB0</accession>
<feature type="chain" id="PRO_5028914021" evidence="1">
    <location>
        <begin position="20"/>
        <end position="259"/>
    </location>
</feature>
<dbReference type="Pfam" id="PF09697">
    <property type="entry name" value="Porph_ging"/>
    <property type="match status" value="1"/>
</dbReference>
<proteinExistence type="predicted"/>
<dbReference type="RefSeq" id="WP_173415074.1">
    <property type="nucleotide sequence ID" value="NZ_CP054139.1"/>
</dbReference>
<name>A0A7D4UDB0_9SPHI</name>
<dbReference type="AlphaFoldDB" id="A0A7D4UDB0"/>
<evidence type="ECO:0000313" key="3">
    <source>
        <dbReference type="Proteomes" id="UP000505355"/>
    </source>
</evidence>
<gene>
    <name evidence="2" type="ORF">HQ865_11740</name>
</gene>
<organism evidence="2 3">
    <name type="scientific">Mucilaginibacter mali</name>
    <dbReference type="NCBI Taxonomy" id="2740462"/>
    <lineage>
        <taxon>Bacteria</taxon>
        <taxon>Pseudomonadati</taxon>
        <taxon>Bacteroidota</taxon>
        <taxon>Sphingobacteriia</taxon>
        <taxon>Sphingobacteriales</taxon>
        <taxon>Sphingobacteriaceae</taxon>
        <taxon>Mucilaginibacter</taxon>
    </lineage>
</organism>
<dbReference type="EMBL" id="CP054139">
    <property type="protein sequence ID" value="QKJ30399.1"/>
    <property type="molecule type" value="Genomic_DNA"/>
</dbReference>
<evidence type="ECO:0000313" key="2">
    <source>
        <dbReference type="EMBL" id="QKJ30399.1"/>
    </source>
</evidence>
<keyword evidence="3" id="KW-1185">Reference proteome</keyword>
<dbReference type="Proteomes" id="UP000505355">
    <property type="component" value="Chromosome"/>
</dbReference>
<keyword evidence="1" id="KW-0732">Signal</keyword>
<feature type="signal peptide" evidence="1">
    <location>
        <begin position="1"/>
        <end position="19"/>
    </location>
</feature>
<dbReference type="NCBIfam" id="TIGR01200">
    <property type="entry name" value="GLPGLI"/>
    <property type="match status" value="1"/>
</dbReference>
<sequence length="259" mass="29333">MKKIIITILCLLPCTTLLAQFTKFTHSGTVEFEKTINLFTLAKGQMSAKPDEFEMLRFNAYKKNTPQYRKLKSVLTFTDEKTLYTPVPIEINDKVMGNDNPMARQFNTVYNDLATGMTTVQKNVYEDLYLVKDSTRRINWKLTDETREIAGYVCRRANALIMDSVYVVAFYTNEIHVSGGPETFTGLPGMILGVALPHEGVTWFATKVTDTSVPAATITVPKKGKPVNPKQLSKVLWDIMKTWSTVGNRGPYEMKVFMM</sequence>
<dbReference type="InterPro" id="IPR005901">
    <property type="entry name" value="GLPGLI"/>
</dbReference>
<evidence type="ECO:0000256" key="1">
    <source>
        <dbReference type="SAM" id="SignalP"/>
    </source>
</evidence>
<protein>
    <submittedName>
        <fullName evidence="2">GLPGLI family protein</fullName>
    </submittedName>
</protein>
<dbReference type="KEGG" id="mmab:HQ865_11740"/>